<dbReference type="GO" id="GO:0003677">
    <property type="term" value="F:DNA binding"/>
    <property type="evidence" value="ECO:0007669"/>
    <property type="project" value="InterPro"/>
</dbReference>
<dbReference type="RefSeq" id="WP_011007405.1">
    <property type="nucleotide sequence ID" value="NZ_DAIOPL010000006.1"/>
</dbReference>
<dbReference type="NCBIfam" id="NF007129">
    <property type="entry name" value="PRK09570.1"/>
    <property type="match status" value="1"/>
</dbReference>
<dbReference type="OMA" id="QIPWIRS"/>
<dbReference type="Proteomes" id="UP000651120">
    <property type="component" value="Unassembled WGS sequence"/>
</dbReference>
<dbReference type="HAMAP" id="MF_00025">
    <property type="entry name" value="RNApol_Rpo5_RPB5"/>
    <property type="match status" value="1"/>
</dbReference>
<dbReference type="SMR" id="A0A832T1H2"/>
<keyword evidence="2" id="KW-0963">Cytoplasm</keyword>
<comment type="similarity">
    <text evidence="2">Belongs to the archaeal Rpo5/eukaryotic RPB5 RNA polymerase subunit family.</text>
</comment>
<dbReference type="SUPFAM" id="SSF55287">
    <property type="entry name" value="RPB5-like RNA polymerase subunit"/>
    <property type="match status" value="1"/>
</dbReference>
<dbReference type="AlphaFoldDB" id="A0A832T1H2"/>
<gene>
    <name evidence="2" type="primary">rpo5</name>
    <name evidence="2" type="synonym">rpoH</name>
    <name evidence="4" type="ORF">HA333_00955</name>
</gene>
<sequence length="75" mass="8331">MSRISLGVKEVTVIPREEAKELLKRMKLRPWQLPWIRASDPLAQKAGAKPGDVLKIVRESPTAGEAVVYRLVVPG</sequence>
<protein>
    <recommendedName>
        <fullName evidence="2">DNA-directed RNA polymerase subunit Rpo5</fullName>
        <ecNumber evidence="2">2.7.7.6</ecNumber>
    </recommendedName>
    <alternativeName>
        <fullName evidence="2">DNA-directed RNA polymerase subunit H</fullName>
    </alternativeName>
</protein>
<accession>A0A832T1H2</accession>
<dbReference type="Pfam" id="PF01191">
    <property type="entry name" value="RNA_pol_Rpb5_C"/>
    <property type="match status" value="1"/>
</dbReference>
<evidence type="ECO:0000313" key="4">
    <source>
        <dbReference type="EMBL" id="HII46069.1"/>
    </source>
</evidence>
<dbReference type="GO" id="GO:0005737">
    <property type="term" value="C:cytoplasm"/>
    <property type="evidence" value="ECO:0007669"/>
    <property type="project" value="UniProtKB-SubCell"/>
</dbReference>
<keyword evidence="1 2" id="KW-0548">Nucleotidyltransferase</keyword>
<evidence type="ECO:0000313" key="5">
    <source>
        <dbReference type="Proteomes" id="UP000651120"/>
    </source>
</evidence>
<keyword evidence="2 4" id="KW-0808">Transferase</keyword>
<reference evidence="4" key="1">
    <citation type="journal article" date="2020" name="bioRxiv">
        <title>A rank-normalized archaeal taxonomy based on genome phylogeny resolves widespread incomplete and uneven classifications.</title>
        <authorList>
            <person name="Rinke C."/>
            <person name="Chuvochina M."/>
            <person name="Mussig A.J."/>
            <person name="Chaumeil P.-A."/>
            <person name="Waite D.W."/>
            <person name="Whitman W.B."/>
            <person name="Parks D.H."/>
            <person name="Hugenholtz P."/>
        </authorList>
    </citation>
    <scope>NUCLEOTIDE SEQUENCE</scope>
    <source>
        <strain evidence="4">UBA8839</strain>
    </source>
</reference>
<dbReference type="InterPro" id="IPR000783">
    <property type="entry name" value="RNA_pol_subH/Rpb5_C"/>
</dbReference>
<dbReference type="InterPro" id="IPR035913">
    <property type="entry name" value="RPB5-like_sf"/>
</dbReference>
<dbReference type="GO" id="GO:0006351">
    <property type="term" value="P:DNA-templated transcription"/>
    <property type="evidence" value="ECO:0007669"/>
    <property type="project" value="UniProtKB-UniRule"/>
</dbReference>
<comment type="catalytic activity">
    <reaction evidence="2">
        <text>RNA(n) + a ribonucleoside 5'-triphosphate = RNA(n+1) + diphosphate</text>
        <dbReference type="Rhea" id="RHEA:21248"/>
        <dbReference type="Rhea" id="RHEA-COMP:14527"/>
        <dbReference type="Rhea" id="RHEA-COMP:17342"/>
        <dbReference type="ChEBI" id="CHEBI:33019"/>
        <dbReference type="ChEBI" id="CHEBI:61557"/>
        <dbReference type="ChEBI" id="CHEBI:140395"/>
        <dbReference type="EC" id="2.7.7.6"/>
    </reaction>
</comment>
<evidence type="ECO:0000256" key="1">
    <source>
        <dbReference type="ARBA" id="ARBA00022695"/>
    </source>
</evidence>
<dbReference type="GO" id="GO:0000428">
    <property type="term" value="C:DNA-directed RNA polymerase complex"/>
    <property type="evidence" value="ECO:0007669"/>
    <property type="project" value="UniProtKB-KW"/>
</dbReference>
<dbReference type="Gene3D" id="3.90.940.20">
    <property type="entry name" value="RPB5-like RNA polymerase subunit"/>
    <property type="match status" value="1"/>
</dbReference>
<evidence type="ECO:0000256" key="2">
    <source>
        <dbReference type="HAMAP-Rule" id="MF_00025"/>
    </source>
</evidence>
<organism evidence="4 5">
    <name type="scientific">Pyrobaculum aerophilum</name>
    <dbReference type="NCBI Taxonomy" id="13773"/>
    <lineage>
        <taxon>Archaea</taxon>
        <taxon>Thermoproteota</taxon>
        <taxon>Thermoprotei</taxon>
        <taxon>Thermoproteales</taxon>
        <taxon>Thermoproteaceae</taxon>
        <taxon>Pyrobaculum</taxon>
    </lineage>
</organism>
<dbReference type="EC" id="2.7.7.6" evidence="2"/>
<feature type="domain" description="RNA polymerase subunit H/Rpb5 C-terminal" evidence="3">
    <location>
        <begin position="8"/>
        <end position="72"/>
    </location>
</feature>
<comment type="caution">
    <text evidence="4">The sequence shown here is derived from an EMBL/GenBank/DDBJ whole genome shotgun (WGS) entry which is preliminary data.</text>
</comment>
<evidence type="ECO:0000259" key="3">
    <source>
        <dbReference type="Pfam" id="PF01191"/>
    </source>
</evidence>
<comment type="subunit">
    <text evidence="2">Part of the RNA polymerase complex.</text>
</comment>
<dbReference type="InterPro" id="IPR014381">
    <property type="entry name" value="Arch_Rpo5/euc_Rpb5"/>
</dbReference>
<dbReference type="GO" id="GO:0003899">
    <property type="term" value="F:DNA-directed RNA polymerase activity"/>
    <property type="evidence" value="ECO:0007669"/>
    <property type="project" value="UniProtKB-UniRule"/>
</dbReference>
<keyword evidence="2" id="KW-0804">Transcription</keyword>
<dbReference type="EMBL" id="DUJP01000006">
    <property type="protein sequence ID" value="HII46069.1"/>
    <property type="molecule type" value="Genomic_DNA"/>
</dbReference>
<comment type="subcellular location">
    <subcellularLocation>
        <location evidence="2">Cytoplasm</location>
    </subcellularLocation>
</comment>
<proteinExistence type="inferred from homology"/>
<dbReference type="GeneID" id="1465158"/>
<name>A0A832T1H2_9CREN</name>
<keyword evidence="2 4" id="KW-0240">DNA-directed RNA polymerase</keyword>
<comment type="function">
    <text evidence="2">DNA-dependent RNA polymerase (RNAP) catalyzes the transcription of DNA into RNA using the four ribonucleoside triphosphates as substrates.</text>
</comment>